<dbReference type="InterPro" id="IPR022782">
    <property type="entry name" value="AIP3-like_C"/>
</dbReference>
<evidence type="ECO:0000313" key="6">
    <source>
        <dbReference type="Proteomes" id="UP001367676"/>
    </source>
</evidence>
<reference evidence="5 6" key="1">
    <citation type="submission" date="2024-03" db="EMBL/GenBank/DDBJ databases">
        <title>Adaptation during the transition from Ophiocordyceps entomopathogen to insect associate is accompanied by gene loss and intensified selection.</title>
        <authorList>
            <person name="Ward C.M."/>
            <person name="Onetto C.A."/>
            <person name="Borneman A.R."/>
        </authorList>
    </citation>
    <scope>NUCLEOTIDE SEQUENCE [LARGE SCALE GENOMIC DNA]</scope>
    <source>
        <strain evidence="5">AWRI1</strain>
        <tissue evidence="5">Single Adult Female</tissue>
    </source>
</reference>
<feature type="compositionally biased region" description="Low complexity" evidence="3">
    <location>
        <begin position="1183"/>
        <end position="1193"/>
    </location>
</feature>
<dbReference type="EMBL" id="JBBCAQ010000010">
    <property type="protein sequence ID" value="KAK7601740.1"/>
    <property type="molecule type" value="Genomic_DNA"/>
</dbReference>
<dbReference type="Gene3D" id="1.20.58.1540">
    <property type="entry name" value="Actin interacting protein 3, C-terminal domain"/>
    <property type="match status" value="1"/>
</dbReference>
<feature type="region of interest" description="Disordered" evidence="3">
    <location>
        <begin position="241"/>
        <end position="294"/>
    </location>
</feature>
<feature type="compositionally biased region" description="Low complexity" evidence="3">
    <location>
        <begin position="1537"/>
        <end position="1554"/>
    </location>
</feature>
<feature type="domain" description="Actin interacting protein 3-like C-terminal" evidence="4">
    <location>
        <begin position="1164"/>
        <end position="1417"/>
    </location>
</feature>
<evidence type="ECO:0000256" key="1">
    <source>
        <dbReference type="ARBA" id="ARBA00023054"/>
    </source>
</evidence>
<comment type="caution">
    <text evidence="5">The sequence shown here is derived from an EMBL/GenBank/DDBJ whole genome shotgun (WGS) entry which is preliminary data.</text>
</comment>
<feature type="region of interest" description="Disordered" evidence="3">
    <location>
        <begin position="131"/>
        <end position="155"/>
    </location>
</feature>
<protein>
    <recommendedName>
        <fullName evidence="4">Actin interacting protein 3-like C-terminal domain-containing protein</fullName>
    </recommendedName>
</protein>
<feature type="region of interest" description="Disordered" evidence="3">
    <location>
        <begin position="1646"/>
        <end position="1668"/>
    </location>
</feature>
<dbReference type="InterPro" id="IPR051825">
    <property type="entry name" value="SRCIN1"/>
</dbReference>
<feature type="region of interest" description="Disordered" evidence="3">
    <location>
        <begin position="961"/>
        <end position="982"/>
    </location>
</feature>
<feature type="compositionally biased region" description="Low complexity" evidence="3">
    <location>
        <begin position="266"/>
        <end position="294"/>
    </location>
</feature>
<feature type="compositionally biased region" description="Polar residues" evidence="3">
    <location>
        <begin position="1164"/>
        <end position="1175"/>
    </location>
</feature>
<dbReference type="GO" id="GO:0005737">
    <property type="term" value="C:cytoplasm"/>
    <property type="evidence" value="ECO:0007669"/>
    <property type="project" value="TreeGrafter"/>
</dbReference>
<dbReference type="Pfam" id="PF03915">
    <property type="entry name" value="AIP3"/>
    <property type="match status" value="2"/>
</dbReference>
<evidence type="ECO:0000256" key="3">
    <source>
        <dbReference type="SAM" id="MobiDB-lite"/>
    </source>
</evidence>
<name>A0AAN9TM89_9HEMI</name>
<feature type="region of interest" description="Disordered" evidence="3">
    <location>
        <begin position="1161"/>
        <end position="1198"/>
    </location>
</feature>
<feature type="domain" description="Actin interacting protein 3-like C-terminal" evidence="4">
    <location>
        <begin position="829"/>
        <end position="912"/>
    </location>
</feature>
<feature type="compositionally biased region" description="Polar residues" evidence="3">
    <location>
        <begin position="414"/>
        <end position="426"/>
    </location>
</feature>
<feature type="compositionally biased region" description="Polar residues" evidence="3">
    <location>
        <begin position="1499"/>
        <end position="1513"/>
    </location>
</feature>
<feature type="compositionally biased region" description="Low complexity" evidence="3">
    <location>
        <begin position="132"/>
        <end position="141"/>
    </location>
</feature>
<gene>
    <name evidence="5" type="ORF">V9T40_009181</name>
</gene>
<keyword evidence="6" id="KW-1185">Reference proteome</keyword>
<proteinExistence type="predicted"/>
<keyword evidence="1 2" id="KW-0175">Coiled coil</keyword>
<evidence type="ECO:0000256" key="2">
    <source>
        <dbReference type="SAM" id="Coils"/>
    </source>
</evidence>
<accession>A0AAN9TM89</accession>
<feature type="region of interest" description="Disordered" evidence="3">
    <location>
        <begin position="1"/>
        <end position="117"/>
    </location>
</feature>
<feature type="coiled-coil region" evidence="2">
    <location>
        <begin position="1284"/>
        <end position="1311"/>
    </location>
</feature>
<evidence type="ECO:0000259" key="4">
    <source>
        <dbReference type="Pfam" id="PF03915"/>
    </source>
</evidence>
<feature type="compositionally biased region" description="Low complexity" evidence="3">
    <location>
        <begin position="1477"/>
        <end position="1493"/>
    </location>
</feature>
<dbReference type="Proteomes" id="UP001367676">
    <property type="component" value="Unassembled WGS sequence"/>
</dbReference>
<feature type="coiled-coil region" evidence="2">
    <location>
        <begin position="1097"/>
        <end position="1124"/>
    </location>
</feature>
<feature type="region of interest" description="Disordered" evidence="3">
    <location>
        <begin position="1477"/>
        <end position="1567"/>
    </location>
</feature>
<sequence>MAPTVEKHEKKKGSIRRLLSPVIFSSLGGGSSSSDRGRGESHFRRRKTEQVAATSPSSSTSSPSSPSSPLKYCKGRGTPPAASFRGTSGRGGSSVETAFVGTSPAERPRVAANADQNCQRTSYGIPRRIIQRRQSTSSCSTANDDETRDKRSPITPLYGSVINRVAADVQDGDNYKNDEVSHRRANMQWNSTNANTTTTIANHVADSTESYLNHYTLYATHKNQMDPQKCNEYDQTGSCNEVEREHYSGRRSAPPDTPYSQYYNRGLSGSSSSATSLSSTEPTKQKNSSTNSNSKYATTCQWTAVVNERNDAQTTCCTTILRPQPLYSMATIASVDGAASRAALHPRNMSPSGAAYGYARAVPKSHSALPVPVAPSNPSQLSPPQQASFVRSGPHRRTVSECESTYSAMRKNDTNSTSSQRSNTPTAAPYECVIAKNPSSGAIASAAASVPIFKRGTLQSPPVPPTKPKMVGAATNNISPKKVTFPSSTASTAVYWPTRRGMTVDPPCRQSDQQNQDGVAATGVTGAVDIEAAYTAIYANTGPSSEDLTNSNFSRTSIYGGATLNHQVTVPRSSPAATAQTVLSAPRILPAYCHNDTSDYAAVSVAHSAPYVPCSVVSARSYNSMQRHKGEARYQQLEQQQCYGRQECGASHLLRKAQPALYDRHPHQQQVQQQRARQLEFNKRECEYRSLQPPSESESGSEAGEIRKILRTSGYDPSALMGKEDRKTHLNRRADARRQMLSSDHSVRTGTTMFNFQNNLNVDGCFDLELPVSRGYPLANSTLFDDDPGIMSEVETSSTGFRRGNKQRSSLPIVKTMSKTQERPLGLVFLQYRHETKRAVFPNEITSLATVKALFVRSFPKQLTMEYLDSPRVKIYIHDSNKDMFYELEDRRLNLNEIRDHSVLRLFEMTDTRDGAVPSSLSNPVQKWNDPDQLYFSEPEFDSEFQHQHIHKSKINKTNWGHQPNYLAQAPPGSSATLPHDGSIRSFSSAAPISTAILKSSHARLTSSLEKGATSARDYSSYSRHFSDDTYSSQYSSRASSTTPIIDEEASDTEILEDIYGLYSRAKLPVASISGTASNQLADFSLASSTPVIAPPLDTTRLRVEHMERQLANLTGLVQKALIQTLPASPKDEDSDLSAVSKVDLSDKSASSEKLVLSCEVTPEKNSASQHSPQYTEHERPKPALSPKPSKLSNAATTYDGPTYYGDLQLTPEMYNQLRGLQKTTKDLRHELRDLRRMSQAQAHSIRESVRDTFVKIRSIVLNGGESLWSGGADSERIRITHEEEIYKEDINRLEKDLTELESTVEKLRSSVINRKTRVNMTDVENMALVLSKSSKTVADLRLKFPQLQSAMMSVMSLEMRRVIAEENFLKEEPERLESALKRCKKLTGTLVTLKRLASVQEQRFPDGRASPTLEEPLIQNSGQNERDENTRTGLNIVAAETSKGYHSNVSAKCKIYSVNSFDPLIEELKTTVKANNSSYNNGNSHSSGSYNNTHEDNTTVLRNFNSHPSYSNAKPVVPEHQCDLATRRVPPPPPLRTTSKSPLPSPTSPVSTTNYHHPTPKKFSTLTSNRLSTTNLEGPLIFVEEEQRHPSTSTSSSCESINSQESLHQSPCMTPHLQNRQLEMRHQELLEKQQALQKQYSRLQQLKQTSPPSLPQTQKGGRENNTYPNVGMTFEPEHCGPLTSGSISVVNSHMNKSYDFNAAAKIRVYETDIL</sequence>
<evidence type="ECO:0000313" key="5">
    <source>
        <dbReference type="EMBL" id="KAK7601740.1"/>
    </source>
</evidence>
<feature type="compositionally biased region" description="Low complexity" evidence="3">
    <location>
        <begin position="54"/>
        <end position="69"/>
    </location>
</feature>
<feature type="region of interest" description="Disordered" evidence="3">
    <location>
        <begin position="369"/>
        <end position="426"/>
    </location>
</feature>
<organism evidence="5 6">
    <name type="scientific">Parthenolecanium corni</name>
    <dbReference type="NCBI Taxonomy" id="536013"/>
    <lineage>
        <taxon>Eukaryota</taxon>
        <taxon>Metazoa</taxon>
        <taxon>Ecdysozoa</taxon>
        <taxon>Arthropoda</taxon>
        <taxon>Hexapoda</taxon>
        <taxon>Insecta</taxon>
        <taxon>Pterygota</taxon>
        <taxon>Neoptera</taxon>
        <taxon>Paraneoptera</taxon>
        <taxon>Hemiptera</taxon>
        <taxon>Sternorrhyncha</taxon>
        <taxon>Coccoidea</taxon>
        <taxon>Coccidae</taxon>
        <taxon>Parthenolecanium</taxon>
    </lineage>
</organism>
<feature type="compositionally biased region" description="Low complexity" evidence="3">
    <location>
        <begin position="376"/>
        <end position="388"/>
    </location>
</feature>
<dbReference type="PANTHER" id="PTHR22741">
    <property type="entry name" value="P140CAP/SNIP-RELATED"/>
    <property type="match status" value="1"/>
</dbReference>
<dbReference type="PANTHER" id="PTHR22741:SF10">
    <property type="entry name" value="COILED-COIL DOMAIN-CONTAINING PROTEIN CG32809"/>
    <property type="match status" value="1"/>
</dbReference>